<proteinExistence type="predicted"/>
<keyword evidence="1 2" id="KW-0238">DNA-binding</keyword>
<accession>A0A0S4QNI4</accession>
<name>A0A0S4QNI4_9ACTN</name>
<dbReference type="GO" id="GO:0000976">
    <property type="term" value="F:transcription cis-regulatory region binding"/>
    <property type="evidence" value="ECO:0007669"/>
    <property type="project" value="TreeGrafter"/>
</dbReference>
<evidence type="ECO:0000313" key="5">
    <source>
        <dbReference type="Proteomes" id="UP000198802"/>
    </source>
</evidence>
<dbReference type="PROSITE" id="PS01081">
    <property type="entry name" value="HTH_TETR_1"/>
    <property type="match status" value="1"/>
</dbReference>
<dbReference type="InterPro" id="IPR050109">
    <property type="entry name" value="HTH-type_TetR-like_transc_reg"/>
</dbReference>
<dbReference type="SUPFAM" id="SSF46689">
    <property type="entry name" value="Homeodomain-like"/>
    <property type="match status" value="1"/>
</dbReference>
<dbReference type="Pfam" id="PF00440">
    <property type="entry name" value="TetR_N"/>
    <property type="match status" value="1"/>
</dbReference>
<sequence>MPRPPAPAAGEKSTRERILDVALELFTHSGYEAVSLREIAQRLNITKAALYYHFASKDDILLALHLRLHELGRAGFEDLEADLASPDRWPAALDLIVGAMLANRTLFLFHMRNHHALDRLPDHHGQGGSHSDLQERLLRLLSNDEVPIERRVRLACALGAIVGGFLLGSEVFAGVGDEDLGVMVRAAVGDLMRPAAPHPPS</sequence>
<evidence type="ECO:0000256" key="2">
    <source>
        <dbReference type="PROSITE-ProRule" id="PRU00335"/>
    </source>
</evidence>
<feature type="DNA-binding region" description="H-T-H motif" evidence="2">
    <location>
        <begin position="35"/>
        <end position="54"/>
    </location>
</feature>
<dbReference type="GO" id="GO:0003700">
    <property type="term" value="F:DNA-binding transcription factor activity"/>
    <property type="evidence" value="ECO:0007669"/>
    <property type="project" value="TreeGrafter"/>
</dbReference>
<dbReference type="EMBL" id="FAOZ01000007">
    <property type="protein sequence ID" value="CUU56456.1"/>
    <property type="molecule type" value="Genomic_DNA"/>
</dbReference>
<dbReference type="PANTHER" id="PTHR30055">
    <property type="entry name" value="HTH-TYPE TRANSCRIPTIONAL REGULATOR RUTR"/>
    <property type="match status" value="1"/>
</dbReference>
<dbReference type="RefSeq" id="WP_091276669.1">
    <property type="nucleotide sequence ID" value="NZ_FAOZ01000007.1"/>
</dbReference>
<evidence type="ECO:0000313" key="4">
    <source>
        <dbReference type="EMBL" id="CUU56456.1"/>
    </source>
</evidence>
<feature type="domain" description="HTH tetR-type" evidence="3">
    <location>
        <begin position="12"/>
        <end position="72"/>
    </location>
</feature>
<evidence type="ECO:0000256" key="1">
    <source>
        <dbReference type="ARBA" id="ARBA00023125"/>
    </source>
</evidence>
<dbReference type="InterPro" id="IPR009057">
    <property type="entry name" value="Homeodomain-like_sf"/>
</dbReference>
<dbReference type="PRINTS" id="PR00455">
    <property type="entry name" value="HTHTETR"/>
</dbReference>
<dbReference type="AlphaFoldDB" id="A0A0S4QNI4"/>
<dbReference type="Proteomes" id="UP000198802">
    <property type="component" value="Unassembled WGS sequence"/>
</dbReference>
<dbReference type="PANTHER" id="PTHR30055:SF219">
    <property type="entry name" value="TRANSCRIPTIONAL REGULATORY PROTEIN"/>
    <property type="match status" value="1"/>
</dbReference>
<dbReference type="PROSITE" id="PS50977">
    <property type="entry name" value="HTH_TETR_2"/>
    <property type="match status" value="1"/>
</dbReference>
<keyword evidence="5" id="KW-1185">Reference proteome</keyword>
<dbReference type="InterPro" id="IPR001647">
    <property type="entry name" value="HTH_TetR"/>
</dbReference>
<reference evidence="5" key="1">
    <citation type="submission" date="2015-11" db="EMBL/GenBank/DDBJ databases">
        <authorList>
            <person name="Varghese N."/>
        </authorList>
    </citation>
    <scope>NUCLEOTIDE SEQUENCE [LARGE SCALE GENOMIC DNA]</scope>
    <source>
        <strain evidence="5">DSM 45899</strain>
    </source>
</reference>
<protein>
    <submittedName>
        <fullName evidence="4">DNA-binding transcriptional regulator, AcrR family</fullName>
    </submittedName>
</protein>
<evidence type="ECO:0000259" key="3">
    <source>
        <dbReference type="PROSITE" id="PS50977"/>
    </source>
</evidence>
<organism evidence="4 5">
    <name type="scientific">Parafrankia irregularis</name>
    <dbReference type="NCBI Taxonomy" id="795642"/>
    <lineage>
        <taxon>Bacteria</taxon>
        <taxon>Bacillati</taxon>
        <taxon>Actinomycetota</taxon>
        <taxon>Actinomycetes</taxon>
        <taxon>Frankiales</taxon>
        <taxon>Frankiaceae</taxon>
        <taxon>Parafrankia</taxon>
    </lineage>
</organism>
<dbReference type="InterPro" id="IPR023772">
    <property type="entry name" value="DNA-bd_HTH_TetR-type_CS"/>
</dbReference>
<gene>
    <name evidence="4" type="ORF">Ga0074812_107340</name>
</gene>
<dbReference type="Gene3D" id="1.10.357.10">
    <property type="entry name" value="Tetracycline Repressor, domain 2"/>
    <property type="match status" value="1"/>
</dbReference>